<reference evidence="2 3" key="1">
    <citation type="journal article" date="2018" name="Front. Plant Sci.">
        <title>Red Clover (Trifolium pratense) and Zigzag Clover (T. medium) - A Picture of Genomic Similarities and Differences.</title>
        <authorList>
            <person name="Dluhosova J."/>
            <person name="Istvanek J."/>
            <person name="Nedelnik J."/>
            <person name="Repkova J."/>
        </authorList>
    </citation>
    <scope>NUCLEOTIDE SEQUENCE [LARGE SCALE GENOMIC DNA]</scope>
    <source>
        <strain evidence="3">cv. 10/8</strain>
        <tissue evidence="2">Leaf</tissue>
    </source>
</reference>
<dbReference type="EMBL" id="LXQA010331092">
    <property type="protein sequence ID" value="MCI44471.1"/>
    <property type="molecule type" value="Genomic_DNA"/>
</dbReference>
<dbReference type="Proteomes" id="UP000265520">
    <property type="component" value="Unassembled WGS sequence"/>
</dbReference>
<keyword evidence="3" id="KW-1185">Reference proteome</keyword>
<protein>
    <submittedName>
        <fullName evidence="2">Uncharacterized protein</fullName>
    </submittedName>
</protein>
<evidence type="ECO:0000313" key="3">
    <source>
        <dbReference type="Proteomes" id="UP000265520"/>
    </source>
</evidence>
<evidence type="ECO:0000313" key="2">
    <source>
        <dbReference type="EMBL" id="MCI44471.1"/>
    </source>
</evidence>
<proteinExistence type="predicted"/>
<dbReference type="PROSITE" id="PS51257">
    <property type="entry name" value="PROKAR_LIPOPROTEIN"/>
    <property type="match status" value="1"/>
</dbReference>
<organism evidence="2 3">
    <name type="scientific">Trifolium medium</name>
    <dbReference type="NCBI Taxonomy" id="97028"/>
    <lineage>
        <taxon>Eukaryota</taxon>
        <taxon>Viridiplantae</taxon>
        <taxon>Streptophyta</taxon>
        <taxon>Embryophyta</taxon>
        <taxon>Tracheophyta</taxon>
        <taxon>Spermatophyta</taxon>
        <taxon>Magnoliopsida</taxon>
        <taxon>eudicotyledons</taxon>
        <taxon>Gunneridae</taxon>
        <taxon>Pentapetalae</taxon>
        <taxon>rosids</taxon>
        <taxon>fabids</taxon>
        <taxon>Fabales</taxon>
        <taxon>Fabaceae</taxon>
        <taxon>Papilionoideae</taxon>
        <taxon>50 kb inversion clade</taxon>
        <taxon>NPAAA clade</taxon>
        <taxon>Hologalegina</taxon>
        <taxon>IRL clade</taxon>
        <taxon>Trifolieae</taxon>
        <taxon>Trifolium</taxon>
    </lineage>
</organism>
<feature type="compositionally biased region" description="Polar residues" evidence="1">
    <location>
        <begin position="47"/>
        <end position="56"/>
    </location>
</feature>
<feature type="compositionally biased region" description="Polar residues" evidence="1">
    <location>
        <begin position="1"/>
        <end position="11"/>
    </location>
</feature>
<dbReference type="AlphaFoldDB" id="A0A392S6F2"/>
<sequence length="56" mass="5701">MKNAKTGSPASFSPVVAGCRPANSAKQTPRIALWSPGEGNSRPAKVVQSSDLCSAS</sequence>
<accession>A0A392S6F2</accession>
<name>A0A392S6F2_9FABA</name>
<comment type="caution">
    <text evidence="2">The sequence shown here is derived from an EMBL/GenBank/DDBJ whole genome shotgun (WGS) entry which is preliminary data.</text>
</comment>
<evidence type="ECO:0000256" key="1">
    <source>
        <dbReference type="SAM" id="MobiDB-lite"/>
    </source>
</evidence>
<feature type="non-terminal residue" evidence="2">
    <location>
        <position position="56"/>
    </location>
</feature>
<feature type="region of interest" description="Disordered" evidence="1">
    <location>
        <begin position="1"/>
        <end position="56"/>
    </location>
</feature>